<proteinExistence type="predicted"/>
<name>A0ACC0VVC4_9STRA</name>
<organism evidence="1 2">
    <name type="scientific">Peronosclerospora sorghi</name>
    <dbReference type="NCBI Taxonomy" id="230839"/>
    <lineage>
        <taxon>Eukaryota</taxon>
        <taxon>Sar</taxon>
        <taxon>Stramenopiles</taxon>
        <taxon>Oomycota</taxon>
        <taxon>Peronosporomycetes</taxon>
        <taxon>Peronosporales</taxon>
        <taxon>Peronosporaceae</taxon>
        <taxon>Peronosclerospora</taxon>
    </lineage>
</organism>
<dbReference type="EMBL" id="CM047586">
    <property type="protein sequence ID" value="KAI9909706.1"/>
    <property type="molecule type" value="Genomic_DNA"/>
</dbReference>
<evidence type="ECO:0000313" key="1">
    <source>
        <dbReference type="EMBL" id="KAI9909706.1"/>
    </source>
</evidence>
<evidence type="ECO:0000313" key="2">
    <source>
        <dbReference type="Proteomes" id="UP001163321"/>
    </source>
</evidence>
<dbReference type="Proteomes" id="UP001163321">
    <property type="component" value="Chromosome 7"/>
</dbReference>
<comment type="caution">
    <text evidence="1">The sequence shown here is derived from an EMBL/GenBank/DDBJ whole genome shotgun (WGS) entry which is preliminary data.</text>
</comment>
<keyword evidence="2" id="KW-1185">Reference proteome</keyword>
<reference evidence="1 2" key="1">
    <citation type="journal article" date="2022" name="bioRxiv">
        <title>The genome of the oomycete Peronosclerospora sorghi, a cosmopolitan pathogen of maize and sorghum, is inflated with dispersed pseudogenes.</title>
        <authorList>
            <person name="Fletcher K."/>
            <person name="Martin F."/>
            <person name="Isakeit T."/>
            <person name="Cavanaugh K."/>
            <person name="Magill C."/>
            <person name="Michelmore R."/>
        </authorList>
    </citation>
    <scope>NUCLEOTIDE SEQUENCE [LARGE SCALE GENOMIC DNA]</scope>
    <source>
        <strain evidence="1">P6</strain>
    </source>
</reference>
<protein>
    <submittedName>
        <fullName evidence="1">Uncharacterized protein</fullName>
    </submittedName>
</protein>
<accession>A0ACC0VVC4</accession>
<gene>
    <name evidence="1" type="ORF">PsorP6_014787</name>
</gene>
<sequence>MRDSHHEKPLQRAASFKSSFTRLTEELSRNSSRDGSTKDPRTSVDSEGDLALSFNQARVRLPTTQLLQLARKATDKVDFPRLINLQTSLLCWKSKPVANDFMAFSYGNEVESMQEVMVRGEMIASLSELAHLVSTSTNADHDRLMRSMHKDYIHGAVVHVADLSSDSLSSSPMKSDMETKLTVKTSAFERSRMFKNHEQWCFLEYYEKRNDADAFTVTMTSIPAEELLVGKMKADRVDELPDVTAAYMIKKIPFSNSVRVLFYAQVALNREQSQRGICCPSDGDKNCTNHLQSFKKHQKRLMRLATGASYLPDVIRRRRFGTQSLANCSMFEVKNLRCTCCAKSLRYLTRKKRCHVCGYFICYQCWSIEPIETFDGRISSLRACTRCVEFVNNGDYSRVDQQTRGKIEIAPDSPSRPSTEVPGKALTNFLHDALQTSSGDKRKSVISVIRHLLNQGKENDEIRSEVASTSSVRLTDDDVEKYAEALDKEMFVQPIPTEQCILANSKGRNYALNMAPDAKTLSKAPMPKNEQARIRAIEKGGFAKITDTDELDLLCELVAREMKCSTGVVSLIGENELHILASNKLPFRQLHMPRNESVCQHTIMNDAPLLVPNLDADVRFQNLPIVDAENLRYYFGFPLKDENNQVVGAVCCLDDTSHQVSASQYSAMKKLADTASKIVQIKGKQAQKVGG</sequence>